<protein>
    <submittedName>
        <fullName evidence="2">Uncharacterized protein</fullName>
    </submittedName>
</protein>
<proteinExistence type="predicted"/>
<name>A0A8C0UZH6_CYACU</name>
<reference evidence="2" key="1">
    <citation type="submission" date="2025-08" db="UniProtKB">
        <authorList>
            <consortium name="Ensembl"/>
        </authorList>
    </citation>
    <scope>IDENTIFICATION</scope>
</reference>
<dbReference type="Proteomes" id="UP000694410">
    <property type="component" value="Unplaced"/>
</dbReference>
<evidence type="ECO:0000313" key="3">
    <source>
        <dbReference type="Proteomes" id="UP000694410"/>
    </source>
</evidence>
<reference evidence="2" key="2">
    <citation type="submission" date="2025-09" db="UniProtKB">
        <authorList>
            <consortium name="Ensembl"/>
        </authorList>
    </citation>
    <scope>IDENTIFICATION</scope>
</reference>
<sequence>TEGHPSGLQPRGTPVHSECGKRFPRSSGLINVSGFTQRRGPSTALTVGRASQNCTLIRHQHIHTGERPYDTVRGLLPWNRLRLEKFLETSLVGEIPECSRGMTPV</sequence>
<accession>A0A8C0UZH6</accession>
<organism evidence="2 3">
    <name type="scientific">Cyanistes caeruleus</name>
    <name type="common">Eurasian blue tit</name>
    <name type="synonym">Parus caeruleus</name>
    <dbReference type="NCBI Taxonomy" id="156563"/>
    <lineage>
        <taxon>Eukaryota</taxon>
        <taxon>Metazoa</taxon>
        <taxon>Chordata</taxon>
        <taxon>Craniata</taxon>
        <taxon>Vertebrata</taxon>
        <taxon>Euteleostomi</taxon>
        <taxon>Archelosauria</taxon>
        <taxon>Archosauria</taxon>
        <taxon>Dinosauria</taxon>
        <taxon>Saurischia</taxon>
        <taxon>Theropoda</taxon>
        <taxon>Coelurosauria</taxon>
        <taxon>Aves</taxon>
        <taxon>Neognathae</taxon>
        <taxon>Neoaves</taxon>
        <taxon>Telluraves</taxon>
        <taxon>Australaves</taxon>
        <taxon>Passeriformes</taxon>
        <taxon>Paridae</taxon>
        <taxon>Cyanistes</taxon>
    </lineage>
</organism>
<feature type="region of interest" description="Disordered" evidence="1">
    <location>
        <begin position="1"/>
        <end position="24"/>
    </location>
</feature>
<evidence type="ECO:0000256" key="1">
    <source>
        <dbReference type="SAM" id="MobiDB-lite"/>
    </source>
</evidence>
<dbReference type="Ensembl" id="ENSCCET00000023757.1">
    <property type="protein sequence ID" value="ENSCCEP00000015289.1"/>
    <property type="gene ID" value="ENSCCEG00000014484.1"/>
</dbReference>
<evidence type="ECO:0000313" key="2">
    <source>
        <dbReference type="Ensembl" id="ENSCCEP00000015289.1"/>
    </source>
</evidence>
<dbReference type="Gene3D" id="3.30.160.60">
    <property type="entry name" value="Classic Zinc Finger"/>
    <property type="match status" value="1"/>
</dbReference>
<keyword evidence="3" id="KW-1185">Reference proteome</keyword>
<dbReference type="AlphaFoldDB" id="A0A8C0UZH6"/>